<dbReference type="SUPFAM" id="SSF89447">
    <property type="entry name" value="AbrB/MazE/MraZ-like"/>
    <property type="match status" value="1"/>
</dbReference>
<reference evidence="2" key="1">
    <citation type="submission" date="2005-12" db="EMBL/GenBank/DDBJ databases">
        <title>Complete sequence of Moorella thermoacetica ATCC 39073.</title>
        <authorList>
            <consortium name="US DOE Joint Genome Institute"/>
            <person name="Copeland A."/>
            <person name="Lucas S."/>
            <person name="Lapidus A."/>
            <person name="Barry K."/>
            <person name="Detter J.C."/>
            <person name="Glavina T."/>
            <person name="Hammon N."/>
            <person name="Israni S."/>
            <person name="Pitluck S."/>
            <person name="Chertkov O."/>
            <person name="Saunders E.H."/>
            <person name="Brettin T."/>
            <person name="Bruce D."/>
            <person name="Han C."/>
            <person name="Tapia R."/>
            <person name="Gilna P."/>
            <person name="Schmutz J."/>
            <person name="Larimer F."/>
            <person name="Land M."/>
            <person name="Kyrpides N."/>
            <person name="Anderson I."/>
            <person name="Richardson P."/>
            <person name="Ragsdale S."/>
        </authorList>
    </citation>
    <scope>NUCLEOTIDE SEQUENCE</scope>
    <source>
        <strain evidence="2">ATCC 39073</strain>
    </source>
</reference>
<dbReference type="Gene3D" id="2.10.260.10">
    <property type="match status" value="1"/>
</dbReference>
<evidence type="ECO:0000313" key="2">
    <source>
        <dbReference type="EMBL" id="ABC19334.1"/>
    </source>
</evidence>
<dbReference type="AlphaFoldDB" id="Q2RJQ5"/>
<dbReference type="HOGENOM" id="CLU_150554_1_0_9"/>
<dbReference type="PANTHER" id="PTHR40516:SF1">
    <property type="entry name" value="ANTITOXIN CHPS-RELATED"/>
    <property type="match status" value="1"/>
</dbReference>
<dbReference type="OrthoDB" id="9795766at2"/>
<dbReference type="PATRIC" id="fig|264732.11.peg.1100"/>
<accession>Q2RJQ5</accession>
<name>Q2RJQ5_MOOTA</name>
<dbReference type="eggNOG" id="COG2336">
    <property type="taxonomic scope" value="Bacteria"/>
</dbReference>
<dbReference type="EMBL" id="CP000232">
    <property type="protein sequence ID" value="ABC19334.1"/>
    <property type="molecule type" value="Genomic_DNA"/>
</dbReference>
<dbReference type="GO" id="GO:0003677">
    <property type="term" value="F:DNA binding"/>
    <property type="evidence" value="ECO:0007669"/>
    <property type="project" value="InterPro"/>
</dbReference>
<feature type="domain" description="SpoVT-AbrB" evidence="1">
    <location>
        <begin position="10"/>
        <end position="55"/>
    </location>
</feature>
<dbReference type="STRING" id="264732.Moth_1020"/>
<dbReference type="InterPro" id="IPR037914">
    <property type="entry name" value="SpoVT-AbrB_sf"/>
</dbReference>
<evidence type="ECO:0000259" key="1">
    <source>
        <dbReference type="SMART" id="SM00966"/>
    </source>
</evidence>
<organism evidence="2">
    <name type="scientific">Moorella thermoacetica (strain ATCC 39073 / JCM 9320)</name>
    <dbReference type="NCBI Taxonomy" id="264732"/>
    <lineage>
        <taxon>Bacteria</taxon>
        <taxon>Bacillati</taxon>
        <taxon>Bacillota</taxon>
        <taxon>Clostridia</taxon>
        <taxon>Neomoorellales</taxon>
        <taxon>Neomoorellaceae</taxon>
        <taxon>Neomoorella</taxon>
    </lineage>
</organism>
<dbReference type="Pfam" id="PF04014">
    <property type="entry name" value="MazE_antitoxin"/>
    <property type="match status" value="1"/>
</dbReference>
<sequence>MKIVMQPHVQKWGNSLGIRIPLSLAQKIGLREGTPVDLQVDEDAIIIRRKQYSLEQMLARVKPENIHSEIDTGPQVGREIW</sequence>
<dbReference type="EnsemblBacteria" id="ABC19334">
    <property type="protein sequence ID" value="ABC19334"/>
    <property type="gene ID" value="Moth_1020"/>
</dbReference>
<dbReference type="InterPro" id="IPR039052">
    <property type="entry name" value="Antitox_PemI-like"/>
</dbReference>
<protein>
    <submittedName>
        <fullName evidence="2">Transcriptional regulator/antitoxin, MazE</fullName>
    </submittedName>
</protein>
<dbReference type="PANTHER" id="PTHR40516">
    <property type="entry name" value="ANTITOXIN CHPS-RELATED"/>
    <property type="match status" value="1"/>
</dbReference>
<dbReference type="SMART" id="SM00966">
    <property type="entry name" value="SpoVT_AbrB"/>
    <property type="match status" value="1"/>
</dbReference>
<dbReference type="GO" id="GO:0097351">
    <property type="term" value="F:toxin sequestering activity"/>
    <property type="evidence" value="ECO:0007669"/>
    <property type="project" value="InterPro"/>
</dbReference>
<gene>
    <name evidence="2" type="ordered locus">Moth_1020</name>
</gene>
<proteinExistence type="predicted"/>
<dbReference type="InterPro" id="IPR007159">
    <property type="entry name" value="SpoVT-AbrB_dom"/>
</dbReference>
<dbReference type="KEGG" id="mta:Moth_1020"/>